<dbReference type="NCBIfam" id="TIGR01065">
    <property type="entry name" value="hlyIII"/>
    <property type="match status" value="1"/>
</dbReference>
<keyword evidence="7" id="KW-0479">Metal-binding</keyword>
<sequence length="214" mass="23850">MDNKSQSKGKAILIEVLNAMTHGVGTILSIVGLILLIIKGIDLSSPTAIVAYVVYGASLVILFLNSTLYHSLSFTKFKDFFQRLDHSAIYILIAGTYTPYVVIGVGGRLGLFFLILVWGLALVGIFFELFHINKFPRLSTFMYLGLGWLGVTIIYPLLQTIEITGIALLAIGGIVYSLGTIFYSMKNNKWMHIIWHLFVMAGAFFMYISVLFYV</sequence>
<feature type="transmembrane region" description="Helical" evidence="8">
    <location>
        <begin position="195"/>
        <end position="213"/>
    </location>
</feature>
<comment type="caution">
    <text evidence="9">The sequence shown here is derived from an EMBL/GenBank/DDBJ whole genome shotgun (WGS) entry which is preliminary data.</text>
</comment>
<accession>A0A5R9EJG2</accession>
<comment type="similarity">
    <text evidence="2">Belongs to the UPF0073 (Hly-III) family.</text>
</comment>
<feature type="binding site" evidence="7">
    <location>
        <position position="196"/>
    </location>
    <ligand>
        <name>Zn(2+)</name>
        <dbReference type="ChEBI" id="CHEBI:29105"/>
    </ligand>
</feature>
<dbReference type="EMBL" id="VBSP01000001">
    <property type="protein sequence ID" value="TLQ49559.1"/>
    <property type="molecule type" value="Genomic_DNA"/>
</dbReference>
<dbReference type="PANTHER" id="PTHR20855">
    <property type="entry name" value="ADIPOR/PROGESTIN RECEPTOR-RELATED"/>
    <property type="match status" value="1"/>
</dbReference>
<dbReference type="OrthoDB" id="9813689at2"/>
<evidence type="ECO:0000256" key="7">
    <source>
        <dbReference type="PIRSR" id="PIRSR604254-1"/>
    </source>
</evidence>
<keyword evidence="3" id="KW-1003">Cell membrane</keyword>
<dbReference type="GO" id="GO:0046872">
    <property type="term" value="F:metal ion binding"/>
    <property type="evidence" value="ECO:0007669"/>
    <property type="project" value="UniProtKB-KW"/>
</dbReference>
<evidence type="ECO:0000313" key="10">
    <source>
        <dbReference type="Proteomes" id="UP000306420"/>
    </source>
</evidence>
<evidence type="ECO:0000256" key="1">
    <source>
        <dbReference type="ARBA" id="ARBA00004651"/>
    </source>
</evidence>
<comment type="subcellular location">
    <subcellularLocation>
        <location evidence="1">Cell membrane</location>
        <topology evidence="1">Multi-pass membrane protein</topology>
    </subcellularLocation>
</comment>
<dbReference type="AlphaFoldDB" id="A0A5R9EJG2"/>
<dbReference type="GO" id="GO:0005886">
    <property type="term" value="C:plasma membrane"/>
    <property type="evidence" value="ECO:0007669"/>
    <property type="project" value="UniProtKB-SubCell"/>
</dbReference>
<evidence type="ECO:0000256" key="3">
    <source>
        <dbReference type="ARBA" id="ARBA00022475"/>
    </source>
</evidence>
<feature type="transmembrane region" description="Helical" evidence="8">
    <location>
        <begin position="141"/>
        <end position="158"/>
    </location>
</feature>
<reference evidence="9 10" key="1">
    <citation type="submission" date="2019-05" db="EMBL/GenBank/DDBJ databases">
        <title>The metagenome of a microbial culture collection derived from dairy environment covers the genomic content of the human microbiome.</title>
        <authorList>
            <person name="Roder T."/>
            <person name="Wuthrich D."/>
            <person name="Sattari Z."/>
            <person name="Von Ah U."/>
            <person name="Bar C."/>
            <person name="Ronchi F."/>
            <person name="Macpherson A.J."/>
            <person name="Ganal-Vonarburg S.C."/>
            <person name="Bruggmann R."/>
            <person name="Vergeres G."/>
        </authorList>
    </citation>
    <scope>NUCLEOTIDE SEQUENCE [LARGE SCALE GENOMIC DNA]</scope>
    <source>
        <strain evidence="9 10">FAM 24227</strain>
    </source>
</reference>
<keyword evidence="5 8" id="KW-1133">Transmembrane helix</keyword>
<feature type="binding site" evidence="7">
    <location>
        <position position="192"/>
    </location>
    <ligand>
        <name>Zn(2+)</name>
        <dbReference type="ChEBI" id="CHEBI:29105"/>
    </ligand>
</feature>
<evidence type="ECO:0000256" key="4">
    <source>
        <dbReference type="ARBA" id="ARBA00022692"/>
    </source>
</evidence>
<dbReference type="InterPro" id="IPR004254">
    <property type="entry name" value="AdipoR/HlyIII-related"/>
</dbReference>
<feature type="transmembrane region" description="Helical" evidence="8">
    <location>
        <begin position="12"/>
        <end position="37"/>
    </location>
</feature>
<feature type="transmembrane region" description="Helical" evidence="8">
    <location>
        <begin position="164"/>
        <end position="183"/>
    </location>
</feature>
<protein>
    <submittedName>
        <fullName evidence="9">Hemolysin III family protein</fullName>
    </submittedName>
</protein>
<dbReference type="PANTHER" id="PTHR20855:SF3">
    <property type="entry name" value="LD03007P"/>
    <property type="match status" value="1"/>
</dbReference>
<dbReference type="GO" id="GO:0140911">
    <property type="term" value="F:pore-forming activity"/>
    <property type="evidence" value="ECO:0007669"/>
    <property type="project" value="InterPro"/>
</dbReference>
<dbReference type="Proteomes" id="UP000306420">
    <property type="component" value="Unassembled WGS sequence"/>
</dbReference>
<feature type="transmembrane region" description="Helical" evidence="8">
    <location>
        <begin position="49"/>
        <end position="72"/>
    </location>
</feature>
<feature type="transmembrane region" description="Helical" evidence="8">
    <location>
        <begin position="109"/>
        <end position="129"/>
    </location>
</feature>
<dbReference type="RefSeq" id="WP_138403481.1">
    <property type="nucleotide sequence ID" value="NZ_VBSP01000001.1"/>
</dbReference>
<evidence type="ECO:0000256" key="5">
    <source>
        <dbReference type="ARBA" id="ARBA00022989"/>
    </source>
</evidence>
<keyword evidence="7" id="KW-0862">Zinc</keyword>
<proteinExistence type="inferred from homology"/>
<keyword evidence="6 8" id="KW-0472">Membrane</keyword>
<gene>
    <name evidence="9" type="ORF">FEZ33_00830</name>
</gene>
<keyword evidence="4 8" id="KW-0812">Transmembrane</keyword>
<organism evidence="9 10">
    <name type="scientific">Ruoffia tabacinasalis</name>
    <dbReference type="NCBI Taxonomy" id="87458"/>
    <lineage>
        <taxon>Bacteria</taxon>
        <taxon>Bacillati</taxon>
        <taxon>Bacillota</taxon>
        <taxon>Bacilli</taxon>
        <taxon>Lactobacillales</taxon>
        <taxon>Aerococcaceae</taxon>
        <taxon>Ruoffia</taxon>
    </lineage>
</organism>
<evidence type="ECO:0000256" key="8">
    <source>
        <dbReference type="SAM" id="Phobius"/>
    </source>
</evidence>
<feature type="transmembrane region" description="Helical" evidence="8">
    <location>
        <begin position="84"/>
        <end position="103"/>
    </location>
</feature>
<evidence type="ECO:0000256" key="2">
    <source>
        <dbReference type="ARBA" id="ARBA00008488"/>
    </source>
</evidence>
<evidence type="ECO:0000313" key="9">
    <source>
        <dbReference type="EMBL" id="TLQ49559.1"/>
    </source>
</evidence>
<evidence type="ECO:0000256" key="6">
    <source>
        <dbReference type="ARBA" id="ARBA00023136"/>
    </source>
</evidence>
<dbReference type="Pfam" id="PF03006">
    <property type="entry name" value="HlyIII"/>
    <property type="match status" value="1"/>
</dbReference>
<feature type="binding site" evidence="7">
    <location>
        <position position="70"/>
    </location>
    <ligand>
        <name>Zn(2+)</name>
        <dbReference type="ChEBI" id="CHEBI:29105"/>
    </ligand>
</feature>
<dbReference type="InterPro" id="IPR005744">
    <property type="entry name" value="Hy-lIII"/>
</dbReference>
<name>A0A5R9EJG2_9LACT</name>